<dbReference type="GO" id="GO:0006168">
    <property type="term" value="P:adenine salvage"/>
    <property type="evidence" value="ECO:0007669"/>
    <property type="project" value="InterPro"/>
</dbReference>
<dbReference type="HAMAP" id="MF_00004">
    <property type="entry name" value="Aden_phosphoribosyltr"/>
    <property type="match status" value="1"/>
</dbReference>
<dbReference type="CDD" id="cd06223">
    <property type="entry name" value="PRTases_typeI"/>
    <property type="match status" value="1"/>
</dbReference>
<dbReference type="GO" id="GO:0006166">
    <property type="term" value="P:purine ribonucleoside salvage"/>
    <property type="evidence" value="ECO:0007669"/>
    <property type="project" value="UniProtKB-UniRule"/>
</dbReference>
<comment type="subcellular location">
    <subcellularLocation>
        <location evidence="3 11">Cytoplasm</location>
    </subcellularLocation>
</comment>
<dbReference type="GO" id="GO:0003999">
    <property type="term" value="F:adenine phosphoribosyltransferase activity"/>
    <property type="evidence" value="ECO:0007669"/>
    <property type="project" value="UniProtKB-UniRule"/>
</dbReference>
<evidence type="ECO:0000256" key="11">
    <source>
        <dbReference type="HAMAP-Rule" id="MF_00004"/>
    </source>
</evidence>
<dbReference type="Gene3D" id="3.40.50.2020">
    <property type="match status" value="1"/>
</dbReference>
<dbReference type="GO" id="GO:0005737">
    <property type="term" value="C:cytoplasm"/>
    <property type="evidence" value="ECO:0007669"/>
    <property type="project" value="UniProtKB-SubCell"/>
</dbReference>
<proteinExistence type="inferred from homology"/>
<dbReference type="SUPFAM" id="SSF53271">
    <property type="entry name" value="PRTase-like"/>
    <property type="match status" value="1"/>
</dbReference>
<dbReference type="InterPro" id="IPR000836">
    <property type="entry name" value="PRTase_dom"/>
</dbReference>
<dbReference type="Proteomes" id="UP000184212">
    <property type="component" value="Unassembled WGS sequence"/>
</dbReference>
<evidence type="ECO:0000256" key="1">
    <source>
        <dbReference type="ARBA" id="ARBA00000868"/>
    </source>
</evidence>
<dbReference type="EMBL" id="FQWQ01000003">
    <property type="protein sequence ID" value="SHH56260.1"/>
    <property type="molecule type" value="Genomic_DNA"/>
</dbReference>
<keyword evidence="8 11" id="KW-0328">Glycosyltransferase</keyword>
<evidence type="ECO:0000256" key="4">
    <source>
        <dbReference type="ARBA" id="ARBA00004659"/>
    </source>
</evidence>
<dbReference type="AlphaFoldDB" id="A0A1M5U079"/>
<dbReference type="NCBIfam" id="NF002634">
    <property type="entry name" value="PRK02304.1-3"/>
    <property type="match status" value="1"/>
</dbReference>
<evidence type="ECO:0000256" key="6">
    <source>
        <dbReference type="ARBA" id="ARBA00011893"/>
    </source>
</evidence>
<comment type="pathway">
    <text evidence="4 11">Purine metabolism; AMP biosynthesis via salvage pathway; AMP from adenine: step 1/1.</text>
</comment>
<dbReference type="InterPro" id="IPR050054">
    <property type="entry name" value="UPRTase/APRTase"/>
</dbReference>
<dbReference type="NCBIfam" id="TIGR01090">
    <property type="entry name" value="apt"/>
    <property type="match status" value="1"/>
</dbReference>
<dbReference type="GO" id="GO:0016208">
    <property type="term" value="F:AMP binding"/>
    <property type="evidence" value="ECO:0007669"/>
    <property type="project" value="TreeGrafter"/>
</dbReference>
<gene>
    <name evidence="11" type="primary">apt</name>
    <name evidence="13" type="ORF">SAMN04488109_4375</name>
</gene>
<dbReference type="GO" id="GO:0002055">
    <property type="term" value="F:adenine binding"/>
    <property type="evidence" value="ECO:0007669"/>
    <property type="project" value="TreeGrafter"/>
</dbReference>
<accession>A0A1M5U079</accession>
<reference evidence="13 14" key="1">
    <citation type="submission" date="2016-11" db="EMBL/GenBank/DDBJ databases">
        <authorList>
            <person name="Jaros S."/>
            <person name="Januszkiewicz K."/>
            <person name="Wedrychowicz H."/>
        </authorList>
    </citation>
    <scope>NUCLEOTIDE SEQUENCE [LARGE SCALE GENOMIC DNA]</scope>
    <source>
        <strain evidence="13 14">DSM 24574</strain>
    </source>
</reference>
<dbReference type="OrthoDB" id="9803963at2"/>
<dbReference type="FunFam" id="3.40.50.2020:FF:000021">
    <property type="entry name" value="Adenine phosphoribosyltransferase"/>
    <property type="match status" value="1"/>
</dbReference>
<evidence type="ECO:0000313" key="14">
    <source>
        <dbReference type="Proteomes" id="UP000184212"/>
    </source>
</evidence>
<evidence type="ECO:0000256" key="10">
    <source>
        <dbReference type="ARBA" id="ARBA00022726"/>
    </source>
</evidence>
<dbReference type="PANTHER" id="PTHR32315">
    <property type="entry name" value="ADENINE PHOSPHORIBOSYLTRANSFERASE"/>
    <property type="match status" value="1"/>
</dbReference>
<name>A0A1M5U079_9BACT</name>
<protein>
    <recommendedName>
        <fullName evidence="6 11">Adenine phosphoribosyltransferase</fullName>
        <shortName evidence="11">APRT</shortName>
        <ecNumber evidence="6 11">2.4.2.7</ecNumber>
    </recommendedName>
</protein>
<evidence type="ECO:0000256" key="5">
    <source>
        <dbReference type="ARBA" id="ARBA00008391"/>
    </source>
</evidence>
<dbReference type="NCBIfam" id="NF002636">
    <property type="entry name" value="PRK02304.1-5"/>
    <property type="match status" value="1"/>
</dbReference>
<dbReference type="PANTHER" id="PTHR32315:SF3">
    <property type="entry name" value="ADENINE PHOSPHORIBOSYLTRANSFERASE"/>
    <property type="match status" value="1"/>
</dbReference>
<evidence type="ECO:0000256" key="8">
    <source>
        <dbReference type="ARBA" id="ARBA00022676"/>
    </source>
</evidence>
<comment type="subunit">
    <text evidence="11">Homodimer.</text>
</comment>
<dbReference type="EC" id="2.4.2.7" evidence="6 11"/>
<comment type="catalytic activity">
    <reaction evidence="1 11">
        <text>AMP + diphosphate = 5-phospho-alpha-D-ribose 1-diphosphate + adenine</text>
        <dbReference type="Rhea" id="RHEA:16609"/>
        <dbReference type="ChEBI" id="CHEBI:16708"/>
        <dbReference type="ChEBI" id="CHEBI:33019"/>
        <dbReference type="ChEBI" id="CHEBI:58017"/>
        <dbReference type="ChEBI" id="CHEBI:456215"/>
        <dbReference type="EC" id="2.4.2.7"/>
    </reaction>
</comment>
<organism evidence="13 14">
    <name type="scientific">Chryseolinea serpens</name>
    <dbReference type="NCBI Taxonomy" id="947013"/>
    <lineage>
        <taxon>Bacteria</taxon>
        <taxon>Pseudomonadati</taxon>
        <taxon>Bacteroidota</taxon>
        <taxon>Cytophagia</taxon>
        <taxon>Cytophagales</taxon>
        <taxon>Fulvivirgaceae</taxon>
        <taxon>Chryseolinea</taxon>
    </lineage>
</organism>
<feature type="domain" description="Phosphoribosyltransferase" evidence="12">
    <location>
        <begin position="36"/>
        <end position="142"/>
    </location>
</feature>
<keyword evidence="14" id="KW-1185">Reference proteome</keyword>
<dbReference type="UniPathway" id="UPA00588">
    <property type="reaction ID" value="UER00646"/>
</dbReference>
<keyword evidence="10 11" id="KW-0660">Purine salvage</keyword>
<evidence type="ECO:0000256" key="7">
    <source>
        <dbReference type="ARBA" id="ARBA00022490"/>
    </source>
</evidence>
<comment type="similarity">
    <text evidence="5 11">Belongs to the purine/pyrimidine phosphoribosyltransferase family.</text>
</comment>
<sequence length="177" mass="19358">MQLSEKIKHSIRDIQDYPKPGVLFRDITPLLANPVLVREMVQQLIKDYSGQKIDAIASTEARGFIFGSVLAYELGCPFVPVRKSGKLPYKTRSQSYALEYGTASIEMHTDAIQPGWRVLVHDDLLATGGTAGATADLVQALGGVVAGFSFIINLSFLPGEKNLTERFGLAPHYLASY</sequence>
<keyword evidence="9 11" id="KW-0808">Transferase</keyword>
<evidence type="ECO:0000256" key="2">
    <source>
        <dbReference type="ARBA" id="ARBA00003968"/>
    </source>
</evidence>
<comment type="function">
    <text evidence="2 11">Catalyzes a salvage reaction resulting in the formation of AMP, that is energically less costly than de novo synthesis.</text>
</comment>
<evidence type="ECO:0000256" key="3">
    <source>
        <dbReference type="ARBA" id="ARBA00004496"/>
    </source>
</evidence>
<evidence type="ECO:0000313" key="13">
    <source>
        <dbReference type="EMBL" id="SHH56260.1"/>
    </source>
</evidence>
<dbReference type="Pfam" id="PF00156">
    <property type="entry name" value="Pribosyltran"/>
    <property type="match status" value="1"/>
</dbReference>
<dbReference type="STRING" id="947013.SAMN04488109_4375"/>
<dbReference type="InterPro" id="IPR005764">
    <property type="entry name" value="Ade_phspho_trans"/>
</dbReference>
<dbReference type="InterPro" id="IPR029057">
    <property type="entry name" value="PRTase-like"/>
</dbReference>
<evidence type="ECO:0000259" key="12">
    <source>
        <dbReference type="Pfam" id="PF00156"/>
    </source>
</evidence>
<evidence type="ECO:0000256" key="9">
    <source>
        <dbReference type="ARBA" id="ARBA00022679"/>
    </source>
</evidence>
<dbReference type="GO" id="GO:0044209">
    <property type="term" value="P:AMP salvage"/>
    <property type="evidence" value="ECO:0007669"/>
    <property type="project" value="UniProtKB-UniRule"/>
</dbReference>
<keyword evidence="7 11" id="KW-0963">Cytoplasm</keyword>